<name>A0A074YM10_AURSE</name>
<dbReference type="InterPro" id="IPR013783">
    <property type="entry name" value="Ig-like_fold"/>
</dbReference>
<feature type="compositionally biased region" description="Gly residues" evidence="10">
    <location>
        <begin position="189"/>
        <end position="201"/>
    </location>
</feature>
<dbReference type="InterPro" id="IPR050288">
    <property type="entry name" value="Cellulose_deg_GH3"/>
</dbReference>
<comment type="catalytic activity">
    <reaction evidence="1">
        <text>Hydrolysis of terminal, non-reducing beta-D-glucosyl residues with release of beta-D-glucose.</text>
        <dbReference type="EC" id="3.2.1.21"/>
    </reaction>
</comment>
<evidence type="ECO:0000256" key="8">
    <source>
        <dbReference type="ARBA" id="ARBA00023295"/>
    </source>
</evidence>
<dbReference type="InterPro" id="IPR036962">
    <property type="entry name" value="Glyco_hydro_3_N_sf"/>
</dbReference>
<dbReference type="Gene3D" id="3.40.50.1700">
    <property type="entry name" value="Glycoside hydrolase family 3 C-terminal domain"/>
    <property type="match status" value="1"/>
</dbReference>
<dbReference type="RefSeq" id="XP_013343537.1">
    <property type="nucleotide sequence ID" value="XM_013488083.1"/>
</dbReference>
<evidence type="ECO:0000313" key="13">
    <source>
        <dbReference type="EMBL" id="KEQ95107.1"/>
    </source>
</evidence>
<dbReference type="SUPFAM" id="SSF51445">
    <property type="entry name" value="(Trans)glycosidases"/>
    <property type="match status" value="2"/>
</dbReference>
<dbReference type="AlphaFoldDB" id="A0A074YM10"/>
<dbReference type="Gene3D" id="2.60.40.10">
    <property type="entry name" value="Immunoglobulins"/>
    <property type="match status" value="1"/>
</dbReference>
<dbReference type="STRING" id="1043005.A0A074YM10"/>
<evidence type="ECO:0000256" key="5">
    <source>
        <dbReference type="ARBA" id="ARBA00022801"/>
    </source>
</evidence>
<keyword evidence="7" id="KW-0119">Carbohydrate metabolism</keyword>
<dbReference type="InterPro" id="IPR036881">
    <property type="entry name" value="Glyco_hydro_3_C_sf"/>
</dbReference>
<reference evidence="13 14" key="1">
    <citation type="journal article" date="2014" name="BMC Genomics">
        <title>Genome sequencing of four Aureobasidium pullulans varieties: biotechnological potential, stress tolerance, and description of new species.</title>
        <authorList>
            <person name="Gostin Ar C."/>
            <person name="Ohm R.A."/>
            <person name="Kogej T."/>
            <person name="Sonjak S."/>
            <person name="Turk M."/>
            <person name="Zajc J."/>
            <person name="Zalar P."/>
            <person name="Grube M."/>
            <person name="Sun H."/>
            <person name="Han J."/>
            <person name="Sharma A."/>
            <person name="Chiniquy J."/>
            <person name="Ngan C.Y."/>
            <person name="Lipzen A."/>
            <person name="Barry K."/>
            <person name="Grigoriev I.V."/>
            <person name="Gunde-Cimerman N."/>
        </authorList>
    </citation>
    <scope>NUCLEOTIDE SEQUENCE [LARGE SCALE GENOMIC DNA]</scope>
    <source>
        <strain evidence="13 14">EXF-2481</strain>
    </source>
</reference>
<dbReference type="SMART" id="SM01217">
    <property type="entry name" value="Fn3_like"/>
    <property type="match status" value="1"/>
</dbReference>
<feature type="domain" description="Fibronectin type III-like" evidence="12">
    <location>
        <begin position="714"/>
        <end position="785"/>
    </location>
</feature>
<accession>A0A074YM10</accession>
<dbReference type="GO" id="GO:0009251">
    <property type="term" value="P:glucan catabolic process"/>
    <property type="evidence" value="ECO:0007669"/>
    <property type="project" value="TreeGrafter"/>
</dbReference>
<dbReference type="PRINTS" id="PR00133">
    <property type="entry name" value="GLHYDRLASE3"/>
</dbReference>
<evidence type="ECO:0000256" key="9">
    <source>
        <dbReference type="ARBA" id="ARBA00023326"/>
    </source>
</evidence>
<keyword evidence="8" id="KW-0326">Glycosidase</keyword>
<dbReference type="Pfam" id="PF01915">
    <property type="entry name" value="Glyco_hydro_3_C"/>
    <property type="match status" value="1"/>
</dbReference>
<dbReference type="SUPFAM" id="SSF52279">
    <property type="entry name" value="Beta-D-glucan exohydrolase, C-terminal domain"/>
    <property type="match status" value="1"/>
</dbReference>
<evidence type="ECO:0000256" key="7">
    <source>
        <dbReference type="ARBA" id="ARBA00023277"/>
    </source>
</evidence>
<dbReference type="OrthoDB" id="416222at2759"/>
<evidence type="ECO:0000256" key="4">
    <source>
        <dbReference type="ARBA" id="ARBA00012744"/>
    </source>
</evidence>
<protein>
    <recommendedName>
        <fullName evidence="4">beta-glucosidase</fullName>
        <ecNumber evidence="4">3.2.1.21</ecNumber>
    </recommendedName>
</protein>
<evidence type="ECO:0000256" key="11">
    <source>
        <dbReference type="SAM" id="SignalP"/>
    </source>
</evidence>
<feature type="signal peptide" evidence="11">
    <location>
        <begin position="1"/>
        <end position="16"/>
    </location>
</feature>
<dbReference type="EMBL" id="KL584760">
    <property type="protein sequence ID" value="KEQ95107.1"/>
    <property type="molecule type" value="Genomic_DNA"/>
</dbReference>
<dbReference type="GO" id="GO:0008422">
    <property type="term" value="F:beta-glucosidase activity"/>
    <property type="evidence" value="ECO:0007669"/>
    <property type="project" value="UniProtKB-EC"/>
</dbReference>
<dbReference type="Proteomes" id="UP000030641">
    <property type="component" value="Unassembled WGS sequence"/>
</dbReference>
<comment type="similarity">
    <text evidence="3">Belongs to the glycosyl hydrolase 3 family.</text>
</comment>
<evidence type="ECO:0000256" key="10">
    <source>
        <dbReference type="SAM" id="MobiDB-lite"/>
    </source>
</evidence>
<dbReference type="InterPro" id="IPR001764">
    <property type="entry name" value="Glyco_hydro_3_N"/>
</dbReference>
<feature type="compositionally biased region" description="Low complexity" evidence="10">
    <location>
        <begin position="202"/>
        <end position="221"/>
    </location>
</feature>
<dbReference type="EC" id="3.2.1.21" evidence="4"/>
<feature type="region of interest" description="Disordered" evidence="10">
    <location>
        <begin position="187"/>
        <end position="221"/>
    </location>
</feature>
<dbReference type="InterPro" id="IPR017853">
    <property type="entry name" value="GH"/>
</dbReference>
<evidence type="ECO:0000259" key="12">
    <source>
        <dbReference type="SMART" id="SM01217"/>
    </source>
</evidence>
<evidence type="ECO:0000313" key="14">
    <source>
        <dbReference type="Proteomes" id="UP000030641"/>
    </source>
</evidence>
<evidence type="ECO:0000256" key="3">
    <source>
        <dbReference type="ARBA" id="ARBA00005336"/>
    </source>
</evidence>
<evidence type="ECO:0000256" key="6">
    <source>
        <dbReference type="ARBA" id="ARBA00023180"/>
    </source>
</evidence>
<keyword evidence="11" id="KW-0732">Signal</keyword>
<dbReference type="InterPro" id="IPR002772">
    <property type="entry name" value="Glyco_hydro_3_C"/>
</dbReference>
<dbReference type="Pfam" id="PF14310">
    <property type="entry name" value="Fn3-like"/>
    <property type="match status" value="1"/>
</dbReference>
<dbReference type="InParanoid" id="A0A074YM10"/>
<proteinExistence type="inferred from homology"/>
<dbReference type="InterPro" id="IPR026891">
    <property type="entry name" value="Fn3-like"/>
</dbReference>
<evidence type="ECO:0000256" key="1">
    <source>
        <dbReference type="ARBA" id="ARBA00000448"/>
    </source>
</evidence>
<dbReference type="PANTHER" id="PTHR42715">
    <property type="entry name" value="BETA-GLUCOSIDASE"/>
    <property type="match status" value="1"/>
</dbReference>
<evidence type="ECO:0000256" key="2">
    <source>
        <dbReference type="ARBA" id="ARBA00004987"/>
    </source>
</evidence>
<gene>
    <name evidence="13" type="ORF">AUEXF2481DRAFT_40372</name>
</gene>
<organism evidence="13 14">
    <name type="scientific">Aureobasidium subglaciale (strain EXF-2481)</name>
    <name type="common">Aureobasidium pullulans var. subglaciale</name>
    <dbReference type="NCBI Taxonomy" id="1043005"/>
    <lineage>
        <taxon>Eukaryota</taxon>
        <taxon>Fungi</taxon>
        <taxon>Dikarya</taxon>
        <taxon>Ascomycota</taxon>
        <taxon>Pezizomycotina</taxon>
        <taxon>Dothideomycetes</taxon>
        <taxon>Dothideomycetidae</taxon>
        <taxon>Dothideales</taxon>
        <taxon>Saccotheciaceae</taxon>
        <taxon>Aureobasidium</taxon>
    </lineage>
</organism>
<sequence>MRTSAAILGAAALCAASSNTTEDGLVTNGVVSLGDWQTAFNKAQNFVSQLTIEEKITIIGAGSLTNSSANWTALGITDGPQGAENFYYESAFSMTCALAMTWDKDAIYKQGKAVATEFYQKGLQVLAGPVSNPMGRSAWGGRNGESFGPDSYFNGILGGISAKAYQAGGVIAGGKHFILYEQETNRTSSGGGMGGGMGGVSGNSSSMPSGSAPSGSVPSGMMLRVRADNSSSIVSGEDSSDTAPYSSNIDDKTFRETYLWPWYDIIKAGTGAVMCAMTEINGTAACEDESLLMGTLKSDLGFPGMVWPDQNGQKTALGSATGGLDYGSSSTWSTSTINAFLSNGSLTEARLDDMVIRNVIGYYRANLDNGEQPSKAEYDDYVDTMSSHAEIIRENGAKSIVLLKNEGGLPLDRPRRISIFGSNAGPVMGGPNMQFTVQGSGPTYQGHLASDSGSAQSSLPYLITPDAAITLRASKEHTNVKWILNDTYTASSSGNTLVTLSSSETAVDASYAGYAAASDACLVFINALSGEGADRTELYNNDQDTMINTVAANCNNTIVIISTTGVRLVDQWIENENITAVLYSGPLGQESGNSITDVLYGDVNPSGRLIHTIAKNESDYNVEICYTKNCNYTEGNYIDYKYFEHSNTTARYAFGHGLSYTSFKYSDLQSTKLMSNLSYHANGRLEVGGRADLFDVVAQVDVNVLNTGSRDGAEVPQLYIGYPEGSAADQPIKALRGFERVELRKNGTSQVKFQLRRRDLSFWDVTAQEWALPTGSFKVYVGASSTDIRQTGVLAM</sequence>
<dbReference type="Pfam" id="PF00933">
    <property type="entry name" value="Glyco_hydro_3"/>
    <property type="match status" value="2"/>
</dbReference>
<dbReference type="OMA" id="WVLNDTY"/>
<keyword evidence="5 13" id="KW-0378">Hydrolase</keyword>
<dbReference type="Gene3D" id="3.20.20.300">
    <property type="entry name" value="Glycoside hydrolase, family 3, N-terminal domain"/>
    <property type="match status" value="1"/>
</dbReference>
<feature type="chain" id="PRO_5001704910" description="beta-glucosidase" evidence="11">
    <location>
        <begin position="17"/>
        <end position="796"/>
    </location>
</feature>
<dbReference type="HOGENOM" id="CLU_004542_2_1_1"/>
<comment type="pathway">
    <text evidence="2">Glycan metabolism; cellulose degradation.</text>
</comment>
<dbReference type="GeneID" id="25366589"/>
<keyword evidence="6" id="KW-0325">Glycoprotein</keyword>
<keyword evidence="14" id="KW-1185">Reference proteome</keyword>
<dbReference type="PANTHER" id="PTHR42715:SF14">
    <property type="entry name" value="BETA-GLUCOSIDASE D-RELATED"/>
    <property type="match status" value="1"/>
</dbReference>
<keyword evidence="9" id="KW-0624">Polysaccharide degradation</keyword>